<keyword evidence="2 4" id="KW-0863">Zinc-finger</keyword>
<dbReference type="InterPro" id="IPR002893">
    <property type="entry name" value="Znf_MYND"/>
</dbReference>
<dbReference type="PROSITE" id="PS01360">
    <property type="entry name" value="ZF_MYND_1"/>
    <property type="match status" value="1"/>
</dbReference>
<dbReference type="SUPFAM" id="SSF144232">
    <property type="entry name" value="HIT/MYND zinc finger-like"/>
    <property type="match status" value="1"/>
</dbReference>
<name>A0A8T0KC70_PHAAN</name>
<evidence type="ECO:0000256" key="2">
    <source>
        <dbReference type="ARBA" id="ARBA00022771"/>
    </source>
</evidence>
<dbReference type="GO" id="GO:0008270">
    <property type="term" value="F:zinc ion binding"/>
    <property type="evidence" value="ECO:0007669"/>
    <property type="project" value="UniProtKB-KW"/>
</dbReference>
<evidence type="ECO:0000256" key="1">
    <source>
        <dbReference type="ARBA" id="ARBA00022723"/>
    </source>
</evidence>
<evidence type="ECO:0000256" key="4">
    <source>
        <dbReference type="PROSITE-ProRule" id="PRU00134"/>
    </source>
</evidence>
<evidence type="ECO:0000259" key="7">
    <source>
        <dbReference type="PROSITE" id="PS50865"/>
    </source>
</evidence>
<evidence type="ECO:0000256" key="6">
    <source>
        <dbReference type="SAM" id="MobiDB-lite"/>
    </source>
</evidence>
<feature type="coiled-coil region" evidence="5">
    <location>
        <begin position="211"/>
        <end position="238"/>
    </location>
</feature>
<feature type="coiled-coil region" evidence="5">
    <location>
        <begin position="313"/>
        <end position="347"/>
    </location>
</feature>
<dbReference type="Gene3D" id="6.10.140.2220">
    <property type="match status" value="1"/>
</dbReference>
<dbReference type="GO" id="GO:0016787">
    <property type="term" value="F:hydrolase activity"/>
    <property type="evidence" value="ECO:0007669"/>
    <property type="project" value="UniProtKB-KW"/>
</dbReference>
<feature type="compositionally biased region" description="Basic and acidic residues" evidence="6">
    <location>
        <begin position="529"/>
        <end position="538"/>
    </location>
</feature>
<keyword evidence="1" id="KW-0479">Metal-binding</keyword>
<dbReference type="PROSITE" id="PS50865">
    <property type="entry name" value="ZF_MYND_2"/>
    <property type="match status" value="1"/>
</dbReference>
<gene>
    <name evidence="8" type="ORF">HKW66_Vig0231550</name>
</gene>
<dbReference type="EMBL" id="JABFOF010000005">
    <property type="protein sequence ID" value="KAG2396879.1"/>
    <property type="molecule type" value="Genomic_DNA"/>
</dbReference>
<evidence type="ECO:0000313" key="9">
    <source>
        <dbReference type="Proteomes" id="UP000743370"/>
    </source>
</evidence>
<sequence>MRETTTYSVDKTVHTVLAPSVADYALQLQHAHAAKLPYIAQKHAILSTGGLSIDMNVLRLKGQRISKNHLLMNEKHSSNEVEERIYEGDVYYIDGGENSDERSLMCGNGIVNGNEGCAVCGNPSSKVCSRCKAIKYCSRTCQHFDWRSGHKLQCLVEKEYSNQVVNHLNSYEVEDNVHSSSPLCLEFFSGNTSSRALIPTSLSHEATKNPQKEVEEQLRSLKEELTKIKDENKWLRSERDEWEVRTRNSIDRLYSFRKENEHQLFILKHENELMSNAEKQATQMVNSLSRRVHCLQIAVESGVEERQKQEEYIHMLQNECAKVKIELQEQKKSVQRLTLELEKSKVHVRVTEDTRQKLVSASSEIPTVEYAAVNDMNLKIIISGFAMNTERITGSHDKKEKQKGFDKGSHLVMILLVDIYEKDNNVVYLYRLHEVSSVSSVLCISFQLTFASKSETNIPTEFEVCKCFVCEMQKEEEFYRRHWSGDPFWHQRLKTRRRENLARRGEGRGTLVRWPVEIVAAIARRATEEGNSHLDRQRTSAPATPCATTRGGWLGGGLLQRQISERQWEANSP</sequence>
<accession>A0A8T0KC70</accession>
<dbReference type="AlphaFoldDB" id="A0A8T0KC70"/>
<evidence type="ECO:0000256" key="3">
    <source>
        <dbReference type="ARBA" id="ARBA00022833"/>
    </source>
</evidence>
<keyword evidence="3" id="KW-0862">Zinc</keyword>
<protein>
    <submittedName>
        <fullName evidence="8">Ubiquitin carboxyl-terminal hydrolase</fullName>
    </submittedName>
</protein>
<feature type="region of interest" description="Disordered" evidence="6">
    <location>
        <begin position="529"/>
        <end position="552"/>
    </location>
</feature>
<reference evidence="8 9" key="1">
    <citation type="submission" date="2020-05" db="EMBL/GenBank/DDBJ databases">
        <title>Vigna angularis (adzuki bean) Var. LongXiaoDou No. 4 denovo assembly.</title>
        <authorList>
            <person name="Xiang H."/>
        </authorList>
    </citation>
    <scope>NUCLEOTIDE SEQUENCE [LARGE SCALE GENOMIC DNA]</scope>
    <source>
        <tissue evidence="8">Leaf</tissue>
    </source>
</reference>
<keyword evidence="5" id="KW-0175">Coiled coil</keyword>
<dbReference type="Pfam" id="PF01753">
    <property type="entry name" value="zf-MYND"/>
    <property type="match status" value="1"/>
</dbReference>
<feature type="domain" description="MYND-type" evidence="7">
    <location>
        <begin position="117"/>
        <end position="154"/>
    </location>
</feature>
<proteinExistence type="predicted"/>
<evidence type="ECO:0000313" key="8">
    <source>
        <dbReference type="EMBL" id="KAG2396879.1"/>
    </source>
</evidence>
<dbReference type="Proteomes" id="UP000743370">
    <property type="component" value="Unassembled WGS sequence"/>
</dbReference>
<keyword evidence="8" id="KW-0378">Hydrolase</keyword>
<evidence type="ECO:0000256" key="5">
    <source>
        <dbReference type="SAM" id="Coils"/>
    </source>
</evidence>
<comment type="caution">
    <text evidence="8">The sequence shown here is derived from an EMBL/GenBank/DDBJ whole genome shotgun (WGS) entry which is preliminary data.</text>
</comment>
<organism evidence="8 9">
    <name type="scientific">Phaseolus angularis</name>
    <name type="common">Azuki bean</name>
    <name type="synonym">Vigna angularis</name>
    <dbReference type="NCBI Taxonomy" id="3914"/>
    <lineage>
        <taxon>Eukaryota</taxon>
        <taxon>Viridiplantae</taxon>
        <taxon>Streptophyta</taxon>
        <taxon>Embryophyta</taxon>
        <taxon>Tracheophyta</taxon>
        <taxon>Spermatophyta</taxon>
        <taxon>Magnoliopsida</taxon>
        <taxon>eudicotyledons</taxon>
        <taxon>Gunneridae</taxon>
        <taxon>Pentapetalae</taxon>
        <taxon>rosids</taxon>
        <taxon>fabids</taxon>
        <taxon>Fabales</taxon>
        <taxon>Fabaceae</taxon>
        <taxon>Papilionoideae</taxon>
        <taxon>50 kb inversion clade</taxon>
        <taxon>NPAAA clade</taxon>
        <taxon>indigoferoid/millettioid clade</taxon>
        <taxon>Phaseoleae</taxon>
        <taxon>Vigna</taxon>
    </lineage>
</organism>